<dbReference type="PROSITE" id="PS51257">
    <property type="entry name" value="PROKAR_LIPOPROTEIN"/>
    <property type="match status" value="1"/>
</dbReference>
<feature type="chain" id="PRO_5047254093" evidence="3">
    <location>
        <begin position="26"/>
        <end position="298"/>
    </location>
</feature>
<reference evidence="5" key="1">
    <citation type="submission" date="2021-04" db="EMBL/GenBank/DDBJ databases">
        <title>Pseudonocardia sp. nov., isolated from sandy soil of mangrove forest.</title>
        <authorList>
            <person name="Zan Z."/>
            <person name="Huang R."/>
            <person name="Liu W."/>
        </authorList>
    </citation>
    <scope>NUCLEOTIDE SEQUENCE</scope>
    <source>
        <strain evidence="5">S2-4</strain>
    </source>
</reference>
<gene>
    <name evidence="5" type="ORF">KDL28_37320</name>
</gene>
<dbReference type="PANTHER" id="PTHR10963">
    <property type="entry name" value="GLYCOSYL HYDROLASE-RELATED"/>
    <property type="match status" value="1"/>
</dbReference>
<name>A0ABT1ACV4_9PSEU</name>
<evidence type="ECO:0000256" key="3">
    <source>
        <dbReference type="SAM" id="SignalP"/>
    </source>
</evidence>
<organism evidence="5 6">
    <name type="scientific">Pseudonocardia humida</name>
    <dbReference type="NCBI Taxonomy" id="2800819"/>
    <lineage>
        <taxon>Bacteria</taxon>
        <taxon>Bacillati</taxon>
        <taxon>Actinomycetota</taxon>
        <taxon>Actinomycetes</taxon>
        <taxon>Pseudonocardiales</taxon>
        <taxon>Pseudonocardiaceae</taxon>
        <taxon>Pseudonocardia</taxon>
    </lineage>
</organism>
<dbReference type="PANTHER" id="PTHR10963:SF55">
    <property type="entry name" value="GLYCOSIDE HYDROLASE FAMILY 16 PROTEIN"/>
    <property type="match status" value="1"/>
</dbReference>
<feature type="domain" description="GH16" evidence="4">
    <location>
        <begin position="66"/>
        <end position="298"/>
    </location>
</feature>
<feature type="region of interest" description="Disordered" evidence="2">
    <location>
        <begin position="54"/>
        <end position="84"/>
    </location>
</feature>
<dbReference type="EMBL" id="JAGSOV010000090">
    <property type="protein sequence ID" value="MCO1660726.1"/>
    <property type="molecule type" value="Genomic_DNA"/>
</dbReference>
<dbReference type="Gene3D" id="2.60.120.200">
    <property type="match status" value="1"/>
</dbReference>
<dbReference type="CDD" id="cd08023">
    <property type="entry name" value="GH16_laminarinase_like"/>
    <property type="match status" value="1"/>
</dbReference>
<comment type="caution">
    <text evidence="5">The sequence shown here is derived from an EMBL/GenBank/DDBJ whole genome shotgun (WGS) entry which is preliminary data.</text>
</comment>
<dbReference type="Pfam" id="PF00722">
    <property type="entry name" value="Glyco_hydro_16"/>
    <property type="match status" value="1"/>
</dbReference>
<dbReference type="InterPro" id="IPR000757">
    <property type="entry name" value="Beta-glucanase-like"/>
</dbReference>
<evidence type="ECO:0000313" key="6">
    <source>
        <dbReference type="Proteomes" id="UP001165283"/>
    </source>
</evidence>
<sequence>MPHIPVRVRAAVAGVAVAISVAACAGADPTPAAPDSGPDLFDALPQKVELPPVPEIPTTTVAPPAPTVTPKPKPKSEVKKAAEDAGPKLDWKRVGGDEFDGGLDEDTWNLYDSIGGFGNGLRRPEAISVSDGTLKITGRDEVSGGMGHSHGQLYGRWEFRARTEPGRGFGSAILLWPDSEQWPEDGEIDMMEVPTEDRVRAHFVLHYGEDNNIVGTSVPGDYTEWHTFAVEWLPDRLTWFVDGKKHFETTDLEAIPKTPMHLTIQLDQGPKKDWLPERDETTPDEVSLEVDWVRVYEL</sequence>
<evidence type="ECO:0000256" key="2">
    <source>
        <dbReference type="SAM" id="MobiDB-lite"/>
    </source>
</evidence>
<dbReference type="Proteomes" id="UP001165283">
    <property type="component" value="Unassembled WGS sequence"/>
</dbReference>
<evidence type="ECO:0000259" key="4">
    <source>
        <dbReference type="PROSITE" id="PS51762"/>
    </source>
</evidence>
<comment type="similarity">
    <text evidence="1">Belongs to the glycosyl hydrolase 16 family.</text>
</comment>
<dbReference type="SUPFAM" id="SSF49899">
    <property type="entry name" value="Concanavalin A-like lectins/glucanases"/>
    <property type="match status" value="1"/>
</dbReference>
<dbReference type="PROSITE" id="PS51762">
    <property type="entry name" value="GH16_2"/>
    <property type="match status" value="1"/>
</dbReference>
<proteinExistence type="inferred from homology"/>
<accession>A0ABT1ACV4</accession>
<protein>
    <submittedName>
        <fullName evidence="5">Family 16 glycosylhydrolase</fullName>
    </submittedName>
</protein>
<feature type="compositionally biased region" description="Basic and acidic residues" evidence="2">
    <location>
        <begin position="74"/>
        <end position="84"/>
    </location>
</feature>
<dbReference type="InterPro" id="IPR013320">
    <property type="entry name" value="ConA-like_dom_sf"/>
</dbReference>
<keyword evidence="3" id="KW-0732">Signal</keyword>
<keyword evidence="6" id="KW-1185">Reference proteome</keyword>
<dbReference type="RefSeq" id="WP_252446264.1">
    <property type="nucleotide sequence ID" value="NZ_JAGSOV010000090.1"/>
</dbReference>
<evidence type="ECO:0000256" key="1">
    <source>
        <dbReference type="ARBA" id="ARBA00006865"/>
    </source>
</evidence>
<feature type="signal peptide" evidence="3">
    <location>
        <begin position="1"/>
        <end position="25"/>
    </location>
</feature>
<evidence type="ECO:0000313" key="5">
    <source>
        <dbReference type="EMBL" id="MCO1660726.1"/>
    </source>
</evidence>
<dbReference type="InterPro" id="IPR050546">
    <property type="entry name" value="Glycosyl_Hydrlase_16"/>
</dbReference>